<dbReference type="Proteomes" id="UP000689129">
    <property type="component" value="Unassembled WGS sequence"/>
</dbReference>
<sequence length="79" mass="8816">MLNLGCHYRLVLHSILLVTAASLQPNRRFLVQDGFARTRRGDQDFVCQSLVVSEAHNPPPPTKFDTSCKHAVKRQNGSA</sequence>
<name>A0A8I2ZG95_VERLO</name>
<gene>
    <name evidence="2" type="ORF">HYQ45_011298</name>
</gene>
<organism evidence="2 3">
    <name type="scientific">Verticillium longisporum</name>
    <name type="common">Verticillium dahliae var. longisporum</name>
    <dbReference type="NCBI Taxonomy" id="100787"/>
    <lineage>
        <taxon>Eukaryota</taxon>
        <taxon>Fungi</taxon>
        <taxon>Dikarya</taxon>
        <taxon>Ascomycota</taxon>
        <taxon>Pezizomycotina</taxon>
        <taxon>Sordariomycetes</taxon>
        <taxon>Hypocreomycetidae</taxon>
        <taxon>Glomerellales</taxon>
        <taxon>Plectosphaerellaceae</taxon>
        <taxon>Verticillium</taxon>
    </lineage>
</organism>
<proteinExistence type="predicted"/>
<dbReference type="EMBL" id="JAEMWZ010000244">
    <property type="protein sequence ID" value="KAG7129706.1"/>
    <property type="molecule type" value="Genomic_DNA"/>
</dbReference>
<dbReference type="AlphaFoldDB" id="A0A8I2ZG95"/>
<feature type="signal peptide" evidence="1">
    <location>
        <begin position="1"/>
        <end position="20"/>
    </location>
</feature>
<keyword evidence="1" id="KW-0732">Signal</keyword>
<evidence type="ECO:0000256" key="1">
    <source>
        <dbReference type="SAM" id="SignalP"/>
    </source>
</evidence>
<feature type="chain" id="PRO_5034212869" description="Secreted protein" evidence="1">
    <location>
        <begin position="21"/>
        <end position="79"/>
    </location>
</feature>
<evidence type="ECO:0000313" key="2">
    <source>
        <dbReference type="EMBL" id="KAG7129706.1"/>
    </source>
</evidence>
<comment type="caution">
    <text evidence="2">The sequence shown here is derived from an EMBL/GenBank/DDBJ whole genome shotgun (WGS) entry which is preliminary data.</text>
</comment>
<evidence type="ECO:0008006" key="4">
    <source>
        <dbReference type="Google" id="ProtNLM"/>
    </source>
</evidence>
<accession>A0A8I2ZG95</accession>
<protein>
    <recommendedName>
        <fullName evidence="4">Secreted protein</fullName>
    </recommendedName>
</protein>
<reference evidence="2" key="1">
    <citation type="journal article" date="2021" name="Mol. Plant Pathol.">
        <title>A 20-kb lineage-specific genomic region tames virulence in pathogenic amphidiploid Verticillium longisporum.</title>
        <authorList>
            <person name="Harting R."/>
            <person name="Starke J."/>
            <person name="Kusch H."/>
            <person name="Poggeler S."/>
            <person name="Maurus I."/>
            <person name="Schluter R."/>
            <person name="Landesfeind M."/>
            <person name="Bulla I."/>
            <person name="Nowrousian M."/>
            <person name="de Jonge R."/>
            <person name="Stahlhut G."/>
            <person name="Hoff K.J."/>
            <person name="Asshauer K.P."/>
            <person name="Thurmer A."/>
            <person name="Stanke M."/>
            <person name="Daniel R."/>
            <person name="Morgenstern B."/>
            <person name="Thomma B.P.H.J."/>
            <person name="Kronstad J.W."/>
            <person name="Braus-Stromeyer S.A."/>
            <person name="Braus G.H."/>
        </authorList>
    </citation>
    <scope>NUCLEOTIDE SEQUENCE</scope>
    <source>
        <strain evidence="2">Vl32</strain>
    </source>
</reference>
<evidence type="ECO:0000313" key="3">
    <source>
        <dbReference type="Proteomes" id="UP000689129"/>
    </source>
</evidence>